<dbReference type="SUPFAM" id="SSF52283">
    <property type="entry name" value="Formate/glycerate dehydrogenase catalytic domain-like"/>
    <property type="match status" value="1"/>
</dbReference>
<dbReference type="Pfam" id="PF00389">
    <property type="entry name" value="2-Hacid_dh"/>
    <property type="match status" value="1"/>
</dbReference>
<dbReference type="PROSITE" id="PS00670">
    <property type="entry name" value="D_2_HYDROXYACID_DH_2"/>
    <property type="match status" value="1"/>
</dbReference>
<dbReference type="GO" id="GO:0016618">
    <property type="term" value="F:hydroxypyruvate reductase [NAD(P)H] activity"/>
    <property type="evidence" value="ECO:0007669"/>
    <property type="project" value="TreeGrafter"/>
</dbReference>
<dbReference type="InterPro" id="IPR029753">
    <property type="entry name" value="D-isomer_DH_CS"/>
</dbReference>
<dbReference type="RefSeq" id="WP_237383287.1">
    <property type="nucleotide sequence ID" value="NZ_CP071793.1"/>
</dbReference>
<evidence type="ECO:0000259" key="5">
    <source>
        <dbReference type="Pfam" id="PF00389"/>
    </source>
</evidence>
<feature type="domain" description="D-isomer specific 2-hydroxyacid dehydrogenase catalytic" evidence="5">
    <location>
        <begin position="3"/>
        <end position="304"/>
    </location>
</feature>
<dbReference type="InterPro" id="IPR006140">
    <property type="entry name" value="D-isomer_DH_NAD-bd"/>
</dbReference>
<dbReference type="PROSITE" id="PS00065">
    <property type="entry name" value="D_2_HYDROXYACID_DH_1"/>
    <property type="match status" value="1"/>
</dbReference>
<evidence type="ECO:0000256" key="1">
    <source>
        <dbReference type="ARBA" id="ARBA00005854"/>
    </source>
</evidence>
<dbReference type="InterPro" id="IPR050223">
    <property type="entry name" value="D-isomer_2-hydroxyacid_DH"/>
</dbReference>
<dbReference type="CDD" id="cd05301">
    <property type="entry name" value="GDH"/>
    <property type="match status" value="1"/>
</dbReference>
<dbReference type="FunFam" id="3.40.50.720:FF:000203">
    <property type="entry name" value="D-3-phosphoglycerate dehydrogenase (SerA)"/>
    <property type="match status" value="1"/>
</dbReference>
<dbReference type="Gene3D" id="3.40.50.720">
    <property type="entry name" value="NAD(P)-binding Rossmann-like Domain"/>
    <property type="match status" value="2"/>
</dbReference>
<dbReference type="InterPro" id="IPR006139">
    <property type="entry name" value="D-isomer_2_OHA_DH_cat_dom"/>
</dbReference>
<dbReference type="GO" id="GO:0005829">
    <property type="term" value="C:cytosol"/>
    <property type="evidence" value="ECO:0007669"/>
    <property type="project" value="TreeGrafter"/>
</dbReference>
<name>A0A8A4TV00_SULCO</name>
<dbReference type="AlphaFoldDB" id="A0A8A4TV00"/>
<dbReference type="InterPro" id="IPR029752">
    <property type="entry name" value="D-isomer_DH_CS1"/>
</dbReference>
<keyword evidence="2 4" id="KW-0560">Oxidoreductase</keyword>
<gene>
    <name evidence="7" type="ORF">J3U87_12080</name>
</gene>
<dbReference type="GO" id="GO:0051287">
    <property type="term" value="F:NAD binding"/>
    <property type="evidence" value="ECO:0007669"/>
    <property type="project" value="InterPro"/>
</dbReference>
<evidence type="ECO:0000256" key="4">
    <source>
        <dbReference type="RuleBase" id="RU003719"/>
    </source>
</evidence>
<organism evidence="7 8">
    <name type="scientific">Sulfidibacter corallicola</name>
    <dbReference type="NCBI Taxonomy" id="2818388"/>
    <lineage>
        <taxon>Bacteria</taxon>
        <taxon>Pseudomonadati</taxon>
        <taxon>Acidobacteriota</taxon>
        <taxon>Holophagae</taxon>
        <taxon>Acanthopleuribacterales</taxon>
        <taxon>Acanthopleuribacteraceae</taxon>
        <taxon>Sulfidibacter</taxon>
    </lineage>
</organism>
<dbReference type="InterPro" id="IPR036291">
    <property type="entry name" value="NAD(P)-bd_dom_sf"/>
</dbReference>
<protein>
    <submittedName>
        <fullName evidence="7">D-glycerate dehydrogenase</fullName>
    </submittedName>
</protein>
<proteinExistence type="inferred from homology"/>
<feature type="domain" description="D-isomer specific 2-hydroxyacid dehydrogenase NAD-binding" evidence="6">
    <location>
        <begin position="107"/>
        <end position="273"/>
    </location>
</feature>
<keyword evidence="8" id="KW-1185">Reference proteome</keyword>
<evidence type="ECO:0000259" key="6">
    <source>
        <dbReference type="Pfam" id="PF02826"/>
    </source>
</evidence>
<evidence type="ECO:0000256" key="3">
    <source>
        <dbReference type="ARBA" id="ARBA00023027"/>
    </source>
</evidence>
<dbReference type="Pfam" id="PF02826">
    <property type="entry name" value="2-Hacid_dh_C"/>
    <property type="match status" value="1"/>
</dbReference>
<dbReference type="PANTHER" id="PTHR10996:SF283">
    <property type="entry name" value="GLYOXYLATE_HYDROXYPYRUVATE REDUCTASE B"/>
    <property type="match status" value="1"/>
</dbReference>
<dbReference type="GO" id="GO:0030267">
    <property type="term" value="F:glyoxylate reductase (NADPH) activity"/>
    <property type="evidence" value="ECO:0007669"/>
    <property type="project" value="TreeGrafter"/>
</dbReference>
<evidence type="ECO:0000313" key="7">
    <source>
        <dbReference type="EMBL" id="QTD53187.1"/>
    </source>
</evidence>
<evidence type="ECO:0000313" key="8">
    <source>
        <dbReference type="Proteomes" id="UP000663929"/>
    </source>
</evidence>
<reference evidence="7" key="1">
    <citation type="submission" date="2021-03" db="EMBL/GenBank/DDBJ databases">
        <title>Acanthopleuribacteraceae sp. M133.</title>
        <authorList>
            <person name="Wang G."/>
        </authorList>
    </citation>
    <scope>NUCLEOTIDE SEQUENCE</scope>
    <source>
        <strain evidence="7">M133</strain>
    </source>
</reference>
<dbReference type="PANTHER" id="PTHR10996">
    <property type="entry name" value="2-HYDROXYACID DEHYDROGENASE-RELATED"/>
    <property type="match status" value="1"/>
</dbReference>
<keyword evidence="3" id="KW-0520">NAD</keyword>
<dbReference type="Proteomes" id="UP000663929">
    <property type="component" value="Chromosome"/>
</dbReference>
<comment type="similarity">
    <text evidence="1 4">Belongs to the D-isomer specific 2-hydroxyacid dehydrogenase family.</text>
</comment>
<accession>A0A8A4TV00</accession>
<dbReference type="KEGG" id="scor:J3U87_12080"/>
<evidence type="ECO:0000256" key="2">
    <source>
        <dbReference type="ARBA" id="ARBA00023002"/>
    </source>
</evidence>
<dbReference type="PROSITE" id="PS00671">
    <property type="entry name" value="D_2_HYDROXYACID_DH_3"/>
    <property type="match status" value="1"/>
</dbReference>
<dbReference type="SUPFAM" id="SSF51735">
    <property type="entry name" value="NAD(P)-binding Rossmann-fold domains"/>
    <property type="match status" value="1"/>
</dbReference>
<dbReference type="EMBL" id="CP071793">
    <property type="protein sequence ID" value="QTD53187.1"/>
    <property type="molecule type" value="Genomic_DNA"/>
</dbReference>
<sequence length="305" mass="32399">MKVLISQEIHPCGPEMLEAAGFEVRLCTSSAPTDHATLMRELPGCAALISMPTDRIDVSVLATAGLRVVAQHAVGYDNIDLAEAERQGVVVTHTPGAVTESTAEMTFALMLALARRLREGDQLVRDGRFLGWHPMNLLGFDLFGSRLGIVGPGRIGSAVAVRAQAFGMEVITHSRNSGMSLARLLRESDIVSLHCPLTEATHHLIDAATLRQMKPTAVLINTARGPVVNEADLVEALERGIIAGAGLDVFEREPAVHPGLLECTNVVLAPHLGTSTIGTRARMAKMAAANAIAVLRGDPPPNRIA</sequence>